<gene>
    <name evidence="1" type="ORF">AGR13a_Cc20215</name>
</gene>
<dbReference type="EMBL" id="FBWH01000012">
    <property type="protein sequence ID" value="CUX18544.1"/>
    <property type="molecule type" value="Genomic_DNA"/>
</dbReference>
<reference evidence="1 2" key="1">
    <citation type="submission" date="2016-01" db="EMBL/GenBank/DDBJ databases">
        <authorList>
            <person name="Regsiter A."/>
            <person name="william w."/>
        </authorList>
    </citation>
    <scope>NUCLEOTIDE SEQUENCE [LARGE SCALE GENOMIC DNA]</scope>
    <source>
        <strain evidence="1 2">CFBP 6927</strain>
    </source>
</reference>
<keyword evidence="2" id="KW-1185">Reference proteome</keyword>
<comment type="caution">
    <text evidence="1">The sequence shown here is derived from an EMBL/GenBank/DDBJ whole genome shotgun (WGS) entry which is preliminary data.</text>
</comment>
<accession>A0ABP2BGR1</accession>
<name>A0ABP2BGR1_9HYPH</name>
<protein>
    <submittedName>
        <fullName evidence="1">Uncharacterized protein</fullName>
    </submittedName>
</protein>
<dbReference type="Proteomes" id="UP000191812">
    <property type="component" value="Unassembled WGS sequence"/>
</dbReference>
<organism evidence="1 2">
    <name type="scientific">Agrobacterium genomosp. 13 str. CFBP 6927</name>
    <dbReference type="NCBI Taxonomy" id="1183428"/>
    <lineage>
        <taxon>Bacteria</taxon>
        <taxon>Pseudomonadati</taxon>
        <taxon>Pseudomonadota</taxon>
        <taxon>Alphaproteobacteria</taxon>
        <taxon>Hyphomicrobiales</taxon>
        <taxon>Rhizobiaceae</taxon>
        <taxon>Rhizobium/Agrobacterium group</taxon>
        <taxon>Agrobacterium</taxon>
        <taxon>Agrobacterium tumefaciens complex</taxon>
    </lineage>
</organism>
<sequence>MIEDLQYLTGVFWHVFQNDVRDSGNHGDPLGADIAGLFAPGKRRKCRQRIVHGFAASAGPHQP</sequence>
<evidence type="ECO:0000313" key="2">
    <source>
        <dbReference type="Proteomes" id="UP000191812"/>
    </source>
</evidence>
<evidence type="ECO:0000313" key="1">
    <source>
        <dbReference type="EMBL" id="CUX18544.1"/>
    </source>
</evidence>
<proteinExistence type="predicted"/>